<dbReference type="SUPFAM" id="SSF54897">
    <property type="entry name" value="Protease propeptides/inhibitors"/>
    <property type="match status" value="1"/>
</dbReference>
<protein>
    <submittedName>
        <fullName evidence="9">S53 family peptidase</fullName>
        <ecNumber evidence="9">3.4.-.-</ecNumber>
    </submittedName>
</protein>
<feature type="domain" description="Peptidase S53" evidence="8">
    <location>
        <begin position="210"/>
        <end position="652"/>
    </location>
</feature>
<keyword evidence="3" id="KW-0479">Metal-binding</keyword>
<dbReference type="EC" id="3.4.-.-" evidence="9"/>
<dbReference type="PROSITE" id="PS51695">
    <property type="entry name" value="SEDOLISIN"/>
    <property type="match status" value="1"/>
</dbReference>
<keyword evidence="5" id="KW-0720">Serine protease</keyword>
<reference evidence="9 10" key="1">
    <citation type="submission" date="2023-10" db="EMBL/GenBank/DDBJ databases">
        <title>Nicoliella lavandulae sp. nov. isolated from Lavandula angustifolia flowers.</title>
        <authorList>
            <person name="Alcantara C."/>
            <person name="Zuniga M."/>
            <person name="Landete J.M."/>
            <person name="Monedero V."/>
        </authorList>
    </citation>
    <scope>NUCLEOTIDE SEQUENCE [LARGE SCALE GENOMIC DNA]</scope>
    <source>
        <strain evidence="9 10">Es01</strain>
    </source>
</reference>
<dbReference type="InterPro" id="IPR036852">
    <property type="entry name" value="Peptidase_S8/S53_dom_sf"/>
</dbReference>
<keyword evidence="6" id="KW-0106">Calcium</keyword>
<evidence type="ECO:0000256" key="1">
    <source>
        <dbReference type="ARBA" id="ARBA00001913"/>
    </source>
</evidence>
<dbReference type="Proteomes" id="UP001370590">
    <property type="component" value="Unassembled WGS sequence"/>
</dbReference>
<evidence type="ECO:0000256" key="4">
    <source>
        <dbReference type="ARBA" id="ARBA00022801"/>
    </source>
</evidence>
<evidence type="ECO:0000313" key="9">
    <source>
        <dbReference type="EMBL" id="MEJ6400964.1"/>
    </source>
</evidence>
<evidence type="ECO:0000259" key="8">
    <source>
        <dbReference type="PROSITE" id="PS51695"/>
    </source>
</evidence>
<dbReference type="GO" id="GO:0016787">
    <property type="term" value="F:hydrolase activity"/>
    <property type="evidence" value="ECO:0007669"/>
    <property type="project" value="UniProtKB-KW"/>
</dbReference>
<dbReference type="SUPFAM" id="SSF52743">
    <property type="entry name" value="Subtilisin-like"/>
    <property type="match status" value="1"/>
</dbReference>
<evidence type="ECO:0000256" key="6">
    <source>
        <dbReference type="ARBA" id="ARBA00022837"/>
    </source>
</evidence>
<dbReference type="EMBL" id="JAWMWH010000003">
    <property type="protein sequence ID" value="MEJ6400964.1"/>
    <property type="molecule type" value="Genomic_DNA"/>
</dbReference>
<evidence type="ECO:0000256" key="7">
    <source>
        <dbReference type="ARBA" id="ARBA00023145"/>
    </source>
</evidence>
<evidence type="ECO:0000256" key="5">
    <source>
        <dbReference type="ARBA" id="ARBA00022825"/>
    </source>
</evidence>
<keyword evidence="10" id="KW-1185">Reference proteome</keyword>
<dbReference type="InterPro" id="IPR030400">
    <property type="entry name" value="Sedolisin_dom"/>
</dbReference>
<evidence type="ECO:0000313" key="10">
    <source>
        <dbReference type="Proteomes" id="UP001370590"/>
    </source>
</evidence>
<dbReference type="Gene3D" id="3.40.50.200">
    <property type="entry name" value="Peptidase S8/S53 domain"/>
    <property type="match status" value="1"/>
</dbReference>
<dbReference type="SMART" id="SM00944">
    <property type="entry name" value="Pro-kuma_activ"/>
    <property type="match status" value="1"/>
</dbReference>
<sequence length="653" mass="71690">MRFTRIKSMLLAASVVGVGLTTISTNQLAHAKQYKISYKNVPDSRKQTIVLGLKGRNSKQLNQFINQTVTPGNANYRKYLTPQQFGSQYGLTDNKVKVIGKYMAKNHLKTVTYPGNTIMTVSGSAKNIEKVFHIKLMQATRNKLTYQVSFNKAHLTKVIAKDVYYIDQFNLNKQIVNNANNTNGTNDTSINKVIKKIKDPNISDRSYKKFGRTYNTQSLYDANYYGQNQTIGIIGDADFKQSDIKTYLKQQGVKSDNNRIKKVYVDHNLSKSTGDQGEVTMDVEQASAIAPKANINVYMGEHSNDDFALKSFATAIGRDNVDVISYSYGSVETDVKNKLTSKAELNVMNQLLKQAAAQGISVFNASGDNGAYEFRSGSKERTIGMPTNSPYITAVGGTTLPFKGLNFSDIAGFKPTDNKTVSLDKEIAWSSNTTYQLFGVDYIRKVELEHIANLLKNAKSKHQKETVNKLLKQIGGSTTSANFLGNSYQGSGGGISNYFATPDYQKGISGVNTYSARQFINLKTGMLNLNAPLLSGSKSGRNVPDISGNADSLTGYNVYVNGKSIPSGGTSIVTPQIAGMAAVINSAQGKRMGFWNPQIYRFAKGTSSPFTKLDSSDNENLYYVGQPGKLYNQTVGLGTVDFTKLNQSFSDEH</sequence>
<accession>A0ABU8SM57</accession>
<comment type="caution">
    <text evidence="9">The sequence shown here is derived from an EMBL/GenBank/DDBJ whole genome shotgun (WGS) entry which is preliminary data.</text>
</comment>
<evidence type="ECO:0000256" key="2">
    <source>
        <dbReference type="ARBA" id="ARBA00022670"/>
    </source>
</evidence>
<gene>
    <name evidence="9" type="ORF">R4146_07380</name>
</gene>
<dbReference type="PANTHER" id="PTHR14218:SF15">
    <property type="entry name" value="TRIPEPTIDYL-PEPTIDASE 1"/>
    <property type="match status" value="1"/>
</dbReference>
<dbReference type="CDD" id="cd04056">
    <property type="entry name" value="Peptidases_S53"/>
    <property type="match status" value="1"/>
</dbReference>
<comment type="cofactor">
    <cofactor evidence="1">
        <name>Ca(2+)</name>
        <dbReference type="ChEBI" id="CHEBI:29108"/>
    </cofactor>
</comment>
<dbReference type="InterPro" id="IPR015366">
    <property type="entry name" value="S53_propep"/>
</dbReference>
<dbReference type="CDD" id="cd11377">
    <property type="entry name" value="Pro-peptidase_S53"/>
    <property type="match status" value="1"/>
</dbReference>
<proteinExistence type="predicted"/>
<dbReference type="Pfam" id="PF09286">
    <property type="entry name" value="Pro-kuma_activ"/>
    <property type="match status" value="1"/>
</dbReference>
<keyword evidence="7" id="KW-0865">Zymogen</keyword>
<dbReference type="PANTHER" id="PTHR14218">
    <property type="entry name" value="PROTEASE S8 TRIPEPTIDYL PEPTIDASE I CLN2"/>
    <property type="match status" value="1"/>
</dbReference>
<dbReference type="RefSeq" id="WP_339960813.1">
    <property type="nucleotide sequence ID" value="NZ_JAWMWH010000003.1"/>
</dbReference>
<keyword evidence="4 9" id="KW-0378">Hydrolase</keyword>
<keyword evidence="2" id="KW-0645">Protease</keyword>
<evidence type="ECO:0000256" key="3">
    <source>
        <dbReference type="ARBA" id="ARBA00022723"/>
    </source>
</evidence>
<organism evidence="9 10">
    <name type="scientific">Nicoliella lavandulae</name>
    <dbReference type="NCBI Taxonomy" id="3082954"/>
    <lineage>
        <taxon>Bacteria</taxon>
        <taxon>Bacillati</taxon>
        <taxon>Bacillota</taxon>
        <taxon>Bacilli</taxon>
        <taxon>Lactobacillales</taxon>
        <taxon>Lactobacillaceae</taxon>
        <taxon>Nicoliella</taxon>
    </lineage>
</organism>
<name>A0ABU8SM57_9LACO</name>
<dbReference type="InterPro" id="IPR050819">
    <property type="entry name" value="Tripeptidyl-peptidase_I"/>
</dbReference>